<dbReference type="EMBL" id="BAAAHE010000001">
    <property type="protein sequence ID" value="GAA0602636.1"/>
    <property type="molecule type" value="Genomic_DNA"/>
</dbReference>
<evidence type="ECO:0000313" key="7">
    <source>
        <dbReference type="EMBL" id="GAA0602636.1"/>
    </source>
</evidence>
<dbReference type="Pfam" id="PF00440">
    <property type="entry name" value="TetR_N"/>
    <property type="match status" value="1"/>
</dbReference>
<evidence type="ECO:0000256" key="2">
    <source>
        <dbReference type="ARBA" id="ARBA00023125"/>
    </source>
</evidence>
<dbReference type="PROSITE" id="PS50977">
    <property type="entry name" value="HTH_TETR_2"/>
    <property type="match status" value="1"/>
</dbReference>
<feature type="DNA-binding region" description="H-T-H motif" evidence="4">
    <location>
        <begin position="40"/>
        <end position="59"/>
    </location>
</feature>
<accession>A0ABN1G256</accession>
<evidence type="ECO:0000256" key="4">
    <source>
        <dbReference type="PROSITE-ProRule" id="PRU00335"/>
    </source>
</evidence>
<dbReference type="RefSeq" id="WP_344600260.1">
    <property type="nucleotide sequence ID" value="NZ_BAAAHE010000001.1"/>
</dbReference>
<dbReference type="SUPFAM" id="SSF46689">
    <property type="entry name" value="Homeodomain-like"/>
    <property type="match status" value="1"/>
</dbReference>
<evidence type="ECO:0000256" key="3">
    <source>
        <dbReference type="ARBA" id="ARBA00023163"/>
    </source>
</evidence>
<gene>
    <name evidence="7" type="ORF">GCM10009547_00050</name>
</gene>
<feature type="domain" description="HTH tetR-type" evidence="6">
    <location>
        <begin position="17"/>
        <end position="77"/>
    </location>
</feature>
<dbReference type="PANTHER" id="PTHR30055:SF234">
    <property type="entry name" value="HTH-TYPE TRANSCRIPTIONAL REGULATOR BETI"/>
    <property type="match status" value="1"/>
</dbReference>
<proteinExistence type="predicted"/>
<dbReference type="InterPro" id="IPR001647">
    <property type="entry name" value="HTH_TetR"/>
</dbReference>
<reference evidence="7 8" key="1">
    <citation type="journal article" date="2019" name="Int. J. Syst. Evol. Microbiol.">
        <title>The Global Catalogue of Microorganisms (GCM) 10K type strain sequencing project: providing services to taxonomists for standard genome sequencing and annotation.</title>
        <authorList>
            <consortium name="The Broad Institute Genomics Platform"/>
            <consortium name="The Broad Institute Genome Sequencing Center for Infectious Disease"/>
            <person name="Wu L."/>
            <person name="Ma J."/>
        </authorList>
    </citation>
    <scope>NUCLEOTIDE SEQUENCE [LARGE SCALE GENOMIC DNA]</scope>
    <source>
        <strain evidence="7 8">JCM 10671</strain>
    </source>
</reference>
<sequence>MTTAAPTPRRTRRRTSTEVQHGILTAARQAFATEGYDGAATRRIATAAGVAETLIFRHFEAKAGLYRVAILEWTPWLIREFRWTGRPEDSERRTRVPGRARSVFATFVSVSAYAALFRRSGPVRTRRGRSRGTRPAGRDRTPHGGD</sequence>
<keyword evidence="8" id="KW-1185">Reference proteome</keyword>
<feature type="compositionally biased region" description="Basic and acidic residues" evidence="5">
    <location>
        <begin position="136"/>
        <end position="146"/>
    </location>
</feature>
<dbReference type="PRINTS" id="PR00455">
    <property type="entry name" value="HTHTETR"/>
</dbReference>
<comment type="caution">
    <text evidence="7">The sequence shown here is derived from an EMBL/GenBank/DDBJ whole genome shotgun (WGS) entry which is preliminary data.</text>
</comment>
<evidence type="ECO:0000256" key="5">
    <source>
        <dbReference type="SAM" id="MobiDB-lite"/>
    </source>
</evidence>
<keyword evidence="3" id="KW-0804">Transcription</keyword>
<dbReference type="Gene3D" id="1.10.357.10">
    <property type="entry name" value="Tetracycline Repressor, domain 2"/>
    <property type="match status" value="1"/>
</dbReference>
<protein>
    <recommendedName>
        <fullName evidence="6">HTH tetR-type domain-containing protein</fullName>
    </recommendedName>
</protein>
<dbReference type="InterPro" id="IPR009057">
    <property type="entry name" value="Homeodomain-like_sf"/>
</dbReference>
<organism evidence="7 8">
    <name type="scientific">Sporichthya brevicatena</name>
    <dbReference type="NCBI Taxonomy" id="171442"/>
    <lineage>
        <taxon>Bacteria</taxon>
        <taxon>Bacillati</taxon>
        <taxon>Actinomycetota</taxon>
        <taxon>Actinomycetes</taxon>
        <taxon>Sporichthyales</taxon>
        <taxon>Sporichthyaceae</taxon>
        <taxon>Sporichthya</taxon>
    </lineage>
</organism>
<feature type="region of interest" description="Disordered" evidence="5">
    <location>
        <begin position="122"/>
        <end position="146"/>
    </location>
</feature>
<evidence type="ECO:0000259" key="6">
    <source>
        <dbReference type="PROSITE" id="PS50977"/>
    </source>
</evidence>
<dbReference type="InterPro" id="IPR050109">
    <property type="entry name" value="HTH-type_TetR-like_transc_reg"/>
</dbReference>
<keyword evidence="2 4" id="KW-0238">DNA-binding</keyword>
<evidence type="ECO:0000256" key="1">
    <source>
        <dbReference type="ARBA" id="ARBA00023015"/>
    </source>
</evidence>
<evidence type="ECO:0000313" key="8">
    <source>
        <dbReference type="Proteomes" id="UP001500957"/>
    </source>
</evidence>
<dbReference type="PANTHER" id="PTHR30055">
    <property type="entry name" value="HTH-TYPE TRANSCRIPTIONAL REGULATOR RUTR"/>
    <property type="match status" value="1"/>
</dbReference>
<dbReference type="Proteomes" id="UP001500957">
    <property type="component" value="Unassembled WGS sequence"/>
</dbReference>
<name>A0ABN1G256_9ACTN</name>
<keyword evidence="1" id="KW-0805">Transcription regulation</keyword>